<feature type="compositionally biased region" description="Low complexity" evidence="1">
    <location>
        <begin position="32"/>
        <end position="49"/>
    </location>
</feature>
<dbReference type="AlphaFoldDB" id="A0A517NPA5"/>
<evidence type="ECO:0000313" key="3">
    <source>
        <dbReference type="Proteomes" id="UP000319817"/>
    </source>
</evidence>
<dbReference type="Pfam" id="PF08899">
    <property type="entry name" value="DUF1844"/>
    <property type="match status" value="1"/>
</dbReference>
<keyword evidence="3" id="KW-1185">Reference proteome</keyword>
<proteinExistence type="predicted"/>
<dbReference type="EMBL" id="CP036526">
    <property type="protein sequence ID" value="QDT08961.1"/>
    <property type="molecule type" value="Genomic_DNA"/>
</dbReference>
<dbReference type="OrthoDB" id="9799618at2"/>
<organism evidence="2 3">
    <name type="scientific">Stieleria marina</name>
    <dbReference type="NCBI Taxonomy" id="1930275"/>
    <lineage>
        <taxon>Bacteria</taxon>
        <taxon>Pseudomonadati</taxon>
        <taxon>Planctomycetota</taxon>
        <taxon>Planctomycetia</taxon>
        <taxon>Pirellulales</taxon>
        <taxon>Pirellulaceae</taxon>
        <taxon>Stieleria</taxon>
    </lineage>
</organism>
<gene>
    <name evidence="2" type="ORF">K239x_09040</name>
</gene>
<sequence length="166" mass="17934">MTDSDKPQSDDDQKIVVDTDWKEQVAKEKEQAAQAKADSSQTDSAQTDSAKSDSTDDFVPMDKAADKDAEVTEQSEPPAGDPSQSPPPASLEVLLSMLFTQAMACLGQMPNPATGKPEINKPFAKHYIDTIEMLGEKTKGNTTEDETKMLGEALHALRMAFVSVKA</sequence>
<dbReference type="Proteomes" id="UP000319817">
    <property type="component" value="Chromosome"/>
</dbReference>
<reference evidence="2 3" key="1">
    <citation type="submission" date="2019-02" db="EMBL/GenBank/DDBJ databases">
        <title>Deep-cultivation of Planctomycetes and their phenomic and genomic characterization uncovers novel biology.</title>
        <authorList>
            <person name="Wiegand S."/>
            <person name="Jogler M."/>
            <person name="Boedeker C."/>
            <person name="Pinto D."/>
            <person name="Vollmers J."/>
            <person name="Rivas-Marin E."/>
            <person name="Kohn T."/>
            <person name="Peeters S.H."/>
            <person name="Heuer A."/>
            <person name="Rast P."/>
            <person name="Oberbeckmann S."/>
            <person name="Bunk B."/>
            <person name="Jeske O."/>
            <person name="Meyerdierks A."/>
            <person name="Storesund J.E."/>
            <person name="Kallscheuer N."/>
            <person name="Luecker S."/>
            <person name="Lage O.M."/>
            <person name="Pohl T."/>
            <person name="Merkel B.J."/>
            <person name="Hornburger P."/>
            <person name="Mueller R.-W."/>
            <person name="Bruemmer F."/>
            <person name="Labrenz M."/>
            <person name="Spormann A.M."/>
            <person name="Op den Camp H."/>
            <person name="Overmann J."/>
            <person name="Amann R."/>
            <person name="Jetten M.S.M."/>
            <person name="Mascher T."/>
            <person name="Medema M.H."/>
            <person name="Devos D.P."/>
            <person name="Kaster A.-K."/>
            <person name="Ovreas L."/>
            <person name="Rohde M."/>
            <person name="Galperin M.Y."/>
            <person name="Jogler C."/>
        </authorList>
    </citation>
    <scope>NUCLEOTIDE SEQUENCE [LARGE SCALE GENOMIC DNA]</scope>
    <source>
        <strain evidence="2 3">K23_9</strain>
    </source>
</reference>
<evidence type="ECO:0000313" key="2">
    <source>
        <dbReference type="EMBL" id="QDT08961.1"/>
    </source>
</evidence>
<evidence type="ECO:0008006" key="4">
    <source>
        <dbReference type="Google" id="ProtNLM"/>
    </source>
</evidence>
<feature type="region of interest" description="Disordered" evidence="1">
    <location>
        <begin position="1"/>
        <end position="93"/>
    </location>
</feature>
<evidence type="ECO:0000256" key="1">
    <source>
        <dbReference type="SAM" id="MobiDB-lite"/>
    </source>
</evidence>
<feature type="compositionally biased region" description="Basic and acidic residues" evidence="1">
    <location>
        <begin position="1"/>
        <end position="31"/>
    </location>
</feature>
<dbReference type="InterPro" id="IPR014995">
    <property type="entry name" value="DUF1844"/>
</dbReference>
<protein>
    <recommendedName>
        <fullName evidence="4">DUF1844 domain-containing protein</fullName>
    </recommendedName>
</protein>
<accession>A0A517NPA5</accession>
<dbReference type="RefSeq" id="WP_145416420.1">
    <property type="nucleotide sequence ID" value="NZ_CP036526.1"/>
</dbReference>
<name>A0A517NPA5_9BACT</name>